<dbReference type="EMBL" id="UYWY01010360">
    <property type="protein sequence ID" value="VDM33633.1"/>
    <property type="molecule type" value="Genomic_DNA"/>
</dbReference>
<evidence type="ECO:0000256" key="1">
    <source>
        <dbReference type="ARBA" id="ARBA00022741"/>
    </source>
</evidence>
<dbReference type="Proteomes" id="UP000050794">
    <property type="component" value="Unassembled WGS sequence"/>
</dbReference>
<keyword evidence="3" id="KW-0472">Membrane</keyword>
<keyword evidence="6" id="KW-1185">Reference proteome</keyword>
<evidence type="ECO:0000313" key="7">
    <source>
        <dbReference type="WBParaSite" id="TCNE_0000501801-mRNA-1"/>
    </source>
</evidence>
<dbReference type="InterPro" id="IPR050198">
    <property type="entry name" value="Non-receptor_tyrosine_kinases"/>
</dbReference>
<dbReference type="GO" id="GO:0005524">
    <property type="term" value="F:ATP binding"/>
    <property type="evidence" value="ECO:0007669"/>
    <property type="project" value="UniProtKB-KW"/>
</dbReference>
<proteinExistence type="predicted"/>
<reference evidence="7" key="1">
    <citation type="submission" date="2016-06" db="UniProtKB">
        <authorList>
            <consortium name="WormBaseParasite"/>
        </authorList>
    </citation>
    <scope>IDENTIFICATION</scope>
</reference>
<dbReference type="PANTHER" id="PTHR24418">
    <property type="entry name" value="TYROSINE-PROTEIN KINASE"/>
    <property type="match status" value="1"/>
</dbReference>
<dbReference type="Pfam" id="PF07714">
    <property type="entry name" value="PK_Tyr_Ser-Thr"/>
    <property type="match status" value="1"/>
</dbReference>
<dbReference type="PROSITE" id="PS50011">
    <property type="entry name" value="PROTEIN_KINASE_DOM"/>
    <property type="match status" value="1"/>
</dbReference>
<dbReference type="PROSITE" id="PS00109">
    <property type="entry name" value="PROTEIN_KINASE_TYR"/>
    <property type="match status" value="1"/>
</dbReference>
<dbReference type="InterPro" id="IPR001245">
    <property type="entry name" value="Ser-Thr/Tyr_kinase_cat_dom"/>
</dbReference>
<keyword evidence="2" id="KW-0067">ATP-binding</keyword>
<sequence length="105" mass="11749">MCSVLQVVEFCDGGSLVDRLRCAQKPVVLVSVLVEYAQQVAKGMAYLESKHCVHRDLAARNVLLTDSERVSTVFLLMLSSLYFLISPLIVHCLEVIIFLLLRITP</sequence>
<keyword evidence="3" id="KW-0812">Transmembrane</keyword>
<name>A0A183U948_TOXCA</name>
<dbReference type="WBParaSite" id="TCNE_0000501801-mRNA-1">
    <property type="protein sequence ID" value="TCNE_0000501801-mRNA-1"/>
    <property type="gene ID" value="TCNE_0000501801"/>
</dbReference>
<feature type="transmembrane region" description="Helical" evidence="3">
    <location>
        <begin position="73"/>
        <end position="101"/>
    </location>
</feature>
<dbReference type="PRINTS" id="PR00109">
    <property type="entry name" value="TYRKINASE"/>
</dbReference>
<dbReference type="InterPro" id="IPR000719">
    <property type="entry name" value="Prot_kinase_dom"/>
</dbReference>
<dbReference type="Gene3D" id="1.10.510.10">
    <property type="entry name" value="Transferase(Phosphotransferase) domain 1"/>
    <property type="match status" value="1"/>
</dbReference>
<keyword evidence="1" id="KW-0547">Nucleotide-binding</keyword>
<evidence type="ECO:0000256" key="2">
    <source>
        <dbReference type="ARBA" id="ARBA00022840"/>
    </source>
</evidence>
<dbReference type="SUPFAM" id="SSF56112">
    <property type="entry name" value="Protein kinase-like (PK-like)"/>
    <property type="match status" value="1"/>
</dbReference>
<evidence type="ECO:0000313" key="6">
    <source>
        <dbReference type="Proteomes" id="UP000050794"/>
    </source>
</evidence>
<dbReference type="AlphaFoldDB" id="A0A183U948"/>
<reference evidence="5 6" key="2">
    <citation type="submission" date="2018-11" db="EMBL/GenBank/DDBJ databases">
        <authorList>
            <consortium name="Pathogen Informatics"/>
        </authorList>
    </citation>
    <scope>NUCLEOTIDE SEQUENCE [LARGE SCALE GENOMIC DNA]</scope>
</reference>
<evidence type="ECO:0000256" key="3">
    <source>
        <dbReference type="SAM" id="Phobius"/>
    </source>
</evidence>
<accession>A0A183U948</accession>
<keyword evidence="3" id="KW-1133">Transmembrane helix</keyword>
<dbReference type="InterPro" id="IPR008266">
    <property type="entry name" value="Tyr_kinase_AS"/>
</dbReference>
<gene>
    <name evidence="5" type="ORF">TCNE_LOCUS5018</name>
</gene>
<feature type="domain" description="Protein kinase" evidence="4">
    <location>
        <begin position="1"/>
        <end position="105"/>
    </location>
</feature>
<organism evidence="6 7">
    <name type="scientific">Toxocara canis</name>
    <name type="common">Canine roundworm</name>
    <dbReference type="NCBI Taxonomy" id="6265"/>
    <lineage>
        <taxon>Eukaryota</taxon>
        <taxon>Metazoa</taxon>
        <taxon>Ecdysozoa</taxon>
        <taxon>Nematoda</taxon>
        <taxon>Chromadorea</taxon>
        <taxon>Rhabditida</taxon>
        <taxon>Spirurina</taxon>
        <taxon>Ascaridomorpha</taxon>
        <taxon>Ascaridoidea</taxon>
        <taxon>Toxocaridae</taxon>
        <taxon>Toxocara</taxon>
    </lineage>
</organism>
<protein>
    <submittedName>
        <fullName evidence="7">Protein kinase domain-containing protein</fullName>
    </submittedName>
</protein>
<evidence type="ECO:0000313" key="5">
    <source>
        <dbReference type="EMBL" id="VDM33633.1"/>
    </source>
</evidence>
<evidence type="ECO:0000259" key="4">
    <source>
        <dbReference type="PROSITE" id="PS50011"/>
    </source>
</evidence>
<dbReference type="InterPro" id="IPR011009">
    <property type="entry name" value="Kinase-like_dom_sf"/>
</dbReference>
<dbReference type="GO" id="GO:0004672">
    <property type="term" value="F:protein kinase activity"/>
    <property type="evidence" value="ECO:0007669"/>
    <property type="project" value="InterPro"/>
</dbReference>